<evidence type="ECO:0000256" key="4">
    <source>
        <dbReference type="ARBA" id="ARBA00022989"/>
    </source>
</evidence>
<evidence type="ECO:0000256" key="1">
    <source>
        <dbReference type="ARBA" id="ARBA00004141"/>
    </source>
</evidence>
<dbReference type="OrthoDB" id="10262656at2759"/>
<dbReference type="AlphaFoldDB" id="A0A9P1FX42"/>
<evidence type="ECO:0000256" key="7">
    <source>
        <dbReference type="SAM" id="Phobius"/>
    </source>
</evidence>
<keyword evidence="4 7" id="KW-1133">Transmembrane helix</keyword>
<evidence type="ECO:0000256" key="3">
    <source>
        <dbReference type="ARBA" id="ARBA00022692"/>
    </source>
</evidence>
<reference evidence="9" key="1">
    <citation type="submission" date="2022-10" db="EMBL/GenBank/DDBJ databases">
        <authorList>
            <person name="Chen Y."/>
            <person name="Dougan E. K."/>
            <person name="Chan C."/>
            <person name="Rhodes N."/>
            <person name="Thang M."/>
        </authorList>
    </citation>
    <scope>NUCLEOTIDE SEQUENCE</scope>
</reference>
<evidence type="ECO:0000313" key="10">
    <source>
        <dbReference type="EMBL" id="CAL1143305.1"/>
    </source>
</evidence>
<evidence type="ECO:0000256" key="2">
    <source>
        <dbReference type="ARBA" id="ARBA00022448"/>
    </source>
</evidence>
<feature type="transmembrane region" description="Helical" evidence="7">
    <location>
        <begin position="359"/>
        <end position="379"/>
    </location>
</feature>
<feature type="transmembrane region" description="Helical" evidence="7">
    <location>
        <begin position="154"/>
        <end position="174"/>
    </location>
</feature>
<protein>
    <recommendedName>
        <fullName evidence="8">Major facilitator superfamily (MFS) profile domain-containing protein</fullName>
    </recommendedName>
</protein>
<dbReference type="EMBL" id="CAMXCT030001420">
    <property type="protein sequence ID" value="CAL4777242.1"/>
    <property type="molecule type" value="Genomic_DNA"/>
</dbReference>
<dbReference type="InterPro" id="IPR001958">
    <property type="entry name" value="Tet-R_TetA/multi-R_MdtG-like"/>
</dbReference>
<proteinExistence type="predicted"/>
<feature type="transmembrane region" description="Helical" evidence="7">
    <location>
        <begin position="327"/>
        <end position="347"/>
    </location>
</feature>
<dbReference type="PRINTS" id="PR01035">
    <property type="entry name" value="TCRTETA"/>
</dbReference>
<dbReference type="InterPro" id="IPR036259">
    <property type="entry name" value="MFS_trans_sf"/>
</dbReference>
<dbReference type="PROSITE" id="PS50850">
    <property type="entry name" value="MFS"/>
    <property type="match status" value="1"/>
</dbReference>
<feature type="transmembrane region" description="Helical" evidence="7">
    <location>
        <begin position="490"/>
        <end position="507"/>
    </location>
</feature>
<feature type="transmembrane region" description="Helical" evidence="7">
    <location>
        <begin position="247"/>
        <end position="268"/>
    </location>
</feature>
<dbReference type="Gene3D" id="1.20.1250.20">
    <property type="entry name" value="MFS general substrate transporter like domains"/>
    <property type="match status" value="1"/>
</dbReference>
<feature type="transmembrane region" description="Helical" evidence="7">
    <location>
        <begin position="274"/>
        <end position="296"/>
    </location>
</feature>
<dbReference type="Proteomes" id="UP001152797">
    <property type="component" value="Unassembled WGS sequence"/>
</dbReference>
<feature type="transmembrane region" description="Helical" evidence="7">
    <location>
        <begin position="391"/>
        <end position="408"/>
    </location>
</feature>
<organism evidence="9">
    <name type="scientific">Cladocopium goreaui</name>
    <dbReference type="NCBI Taxonomy" id="2562237"/>
    <lineage>
        <taxon>Eukaryota</taxon>
        <taxon>Sar</taxon>
        <taxon>Alveolata</taxon>
        <taxon>Dinophyceae</taxon>
        <taxon>Suessiales</taxon>
        <taxon>Symbiodiniaceae</taxon>
        <taxon>Cladocopium</taxon>
    </lineage>
</organism>
<dbReference type="EMBL" id="CAMXCT020001420">
    <property type="protein sequence ID" value="CAL1143305.1"/>
    <property type="molecule type" value="Genomic_DNA"/>
</dbReference>
<evidence type="ECO:0000256" key="6">
    <source>
        <dbReference type="SAM" id="MobiDB-lite"/>
    </source>
</evidence>
<name>A0A9P1FX42_9DINO</name>
<dbReference type="PANTHER" id="PTHR23504:SF15">
    <property type="entry name" value="MAJOR FACILITATOR SUPERFAMILY (MFS) PROFILE DOMAIN-CONTAINING PROTEIN"/>
    <property type="match status" value="1"/>
</dbReference>
<accession>A0A9P1FX42</accession>
<comment type="caution">
    <text evidence="9">The sequence shown here is derived from an EMBL/GenBank/DDBJ whole genome shotgun (WGS) entry which is preliminary data.</text>
</comment>
<feature type="region of interest" description="Disordered" evidence="6">
    <location>
        <begin position="1"/>
        <end position="21"/>
    </location>
</feature>
<feature type="transmembrane region" description="Helical" evidence="7">
    <location>
        <begin position="123"/>
        <end position="142"/>
    </location>
</feature>
<dbReference type="InterPro" id="IPR011701">
    <property type="entry name" value="MFS"/>
</dbReference>
<evidence type="ECO:0000313" key="9">
    <source>
        <dbReference type="EMBL" id="CAI3989930.1"/>
    </source>
</evidence>
<keyword evidence="5 7" id="KW-0472">Membrane</keyword>
<dbReference type="GO" id="GO:0022857">
    <property type="term" value="F:transmembrane transporter activity"/>
    <property type="evidence" value="ECO:0007669"/>
    <property type="project" value="InterPro"/>
</dbReference>
<sequence length="514" mass="57542">MALFSAGAGTWRPPLMSPEPLEPRTRLVATAQHGAERPRGWSEMSQKAVARSKHWQRHLWTRGLHDLHDCELQFRSSGEWEVLKLFQLSRERHQQLHSTASSPAAPAASPLTPMQVSEKSVKWLLFASCLSLLGFTMPGPALPGIRSRYTLHGFWTGLVAASMSMGMLVAVTFWPHKSDSWGRRKVLVWSLSVTTGLYAVQALALMYFGFQYFVLVRVVTGFFAGCNPIFKAYLADVVPSDRLPFYMVYREASATMAFIIGPTVGGILTTKFGITAPFVATAVAHFVGVIVLVFFVEESKRHVDEEGTPNYEVEEAQKDDWPLLRKVFAMSFCYVVSQTCFTFFMPLYLNDTFELAPRGIGWCLTGTSIAVLFFQVCVYKPFEKWKGLEKTGICGAVAIFIGLFFVAYTNVCPDKALDKALLCIGVLFYAFGSATFPTTVPTLLAQSVPKHHRGKVLGLDSFMNNIGRVLTPLCLGFLYGRKEWNRFKCFFVAGCASLLVAFLLEWVRRERTRT</sequence>
<evidence type="ECO:0000259" key="8">
    <source>
        <dbReference type="PROSITE" id="PS50850"/>
    </source>
</evidence>
<reference evidence="10" key="2">
    <citation type="submission" date="2024-04" db="EMBL/GenBank/DDBJ databases">
        <authorList>
            <person name="Chen Y."/>
            <person name="Shah S."/>
            <person name="Dougan E. K."/>
            <person name="Thang M."/>
            <person name="Chan C."/>
        </authorList>
    </citation>
    <scope>NUCLEOTIDE SEQUENCE [LARGE SCALE GENOMIC DNA]</scope>
</reference>
<dbReference type="EMBL" id="CAMXCT010001420">
    <property type="protein sequence ID" value="CAI3989930.1"/>
    <property type="molecule type" value="Genomic_DNA"/>
</dbReference>
<dbReference type="PANTHER" id="PTHR23504">
    <property type="entry name" value="MAJOR FACILITATOR SUPERFAMILY DOMAIN-CONTAINING PROTEIN 10"/>
    <property type="match status" value="1"/>
</dbReference>
<dbReference type="GO" id="GO:0016020">
    <property type="term" value="C:membrane"/>
    <property type="evidence" value="ECO:0007669"/>
    <property type="project" value="UniProtKB-SubCell"/>
</dbReference>
<dbReference type="CDD" id="cd17325">
    <property type="entry name" value="MFS_MdtG_SLC18_like"/>
    <property type="match status" value="1"/>
</dbReference>
<feature type="transmembrane region" description="Helical" evidence="7">
    <location>
        <begin position="214"/>
        <end position="235"/>
    </location>
</feature>
<comment type="subcellular location">
    <subcellularLocation>
        <location evidence="1">Membrane</location>
        <topology evidence="1">Multi-pass membrane protein</topology>
    </subcellularLocation>
</comment>
<dbReference type="Pfam" id="PF07690">
    <property type="entry name" value="MFS_1"/>
    <property type="match status" value="2"/>
</dbReference>
<evidence type="ECO:0000256" key="5">
    <source>
        <dbReference type="ARBA" id="ARBA00023136"/>
    </source>
</evidence>
<dbReference type="SUPFAM" id="SSF103473">
    <property type="entry name" value="MFS general substrate transporter"/>
    <property type="match status" value="1"/>
</dbReference>
<keyword evidence="11" id="KW-1185">Reference proteome</keyword>
<feature type="transmembrane region" description="Helical" evidence="7">
    <location>
        <begin position="456"/>
        <end position="478"/>
    </location>
</feature>
<evidence type="ECO:0000313" key="11">
    <source>
        <dbReference type="Proteomes" id="UP001152797"/>
    </source>
</evidence>
<dbReference type="InterPro" id="IPR020846">
    <property type="entry name" value="MFS_dom"/>
</dbReference>
<keyword evidence="2" id="KW-0813">Transport</keyword>
<feature type="transmembrane region" description="Helical" evidence="7">
    <location>
        <begin position="420"/>
        <end position="444"/>
    </location>
</feature>
<gene>
    <name evidence="9" type="ORF">C1SCF055_LOCUS16958</name>
</gene>
<feature type="domain" description="Major facilitator superfamily (MFS) profile" evidence="8">
    <location>
        <begin position="120"/>
        <end position="513"/>
    </location>
</feature>
<feature type="transmembrane region" description="Helical" evidence="7">
    <location>
        <begin position="186"/>
        <end position="208"/>
    </location>
</feature>
<keyword evidence="3 7" id="KW-0812">Transmembrane</keyword>